<dbReference type="InterPro" id="IPR054722">
    <property type="entry name" value="PolX-like_BBD"/>
</dbReference>
<keyword evidence="2" id="KW-0479">Metal-binding</keyword>
<dbReference type="GO" id="GO:0004190">
    <property type="term" value="F:aspartic-type endopeptidase activity"/>
    <property type="evidence" value="ECO:0007669"/>
    <property type="project" value="UniProtKB-KW"/>
</dbReference>
<reference evidence="7" key="1">
    <citation type="journal article" date="2019" name="Sci. Rep.">
        <title>Draft genome of Tanacetum cinerariifolium, the natural source of mosquito coil.</title>
        <authorList>
            <person name="Yamashiro T."/>
            <person name="Shiraishi A."/>
            <person name="Satake H."/>
            <person name="Nakayama K."/>
        </authorList>
    </citation>
    <scope>NUCLEOTIDE SEQUENCE</scope>
</reference>
<comment type="caution">
    <text evidence="7">The sequence shown here is derived from an EMBL/GenBank/DDBJ whole genome shotgun (WGS) entry which is preliminary data.</text>
</comment>
<dbReference type="GO" id="GO:0003676">
    <property type="term" value="F:nucleic acid binding"/>
    <property type="evidence" value="ECO:0007669"/>
    <property type="project" value="InterPro"/>
</dbReference>
<dbReference type="GO" id="GO:0015074">
    <property type="term" value="P:DNA integration"/>
    <property type="evidence" value="ECO:0007669"/>
    <property type="project" value="InterPro"/>
</dbReference>
<accession>A0A6L2M3B5</accession>
<dbReference type="SUPFAM" id="SSF56672">
    <property type="entry name" value="DNA/RNA polymerases"/>
    <property type="match status" value="1"/>
</dbReference>
<dbReference type="SUPFAM" id="SSF53098">
    <property type="entry name" value="Ribonuclease H-like"/>
    <property type="match status" value="1"/>
</dbReference>
<dbReference type="InterPro" id="IPR012337">
    <property type="entry name" value="RNaseH-like_sf"/>
</dbReference>
<evidence type="ECO:0000259" key="6">
    <source>
        <dbReference type="PROSITE" id="PS50994"/>
    </source>
</evidence>
<name>A0A6L2M3B5_TANCI</name>
<dbReference type="Pfam" id="PF25597">
    <property type="entry name" value="SH3_retrovirus"/>
    <property type="match status" value="1"/>
</dbReference>
<dbReference type="GO" id="GO:0006508">
    <property type="term" value="P:proteolysis"/>
    <property type="evidence" value="ECO:0007669"/>
    <property type="project" value="UniProtKB-KW"/>
</dbReference>
<dbReference type="InterPro" id="IPR036397">
    <property type="entry name" value="RNaseH_sf"/>
</dbReference>
<feature type="region of interest" description="Disordered" evidence="5">
    <location>
        <begin position="758"/>
        <end position="777"/>
    </location>
</feature>
<keyword evidence="3" id="KW-0064">Aspartyl protease</keyword>
<feature type="domain" description="Integrase catalytic" evidence="6">
    <location>
        <begin position="443"/>
        <end position="614"/>
    </location>
</feature>
<keyword evidence="4" id="KW-0378">Hydrolase</keyword>
<evidence type="ECO:0000256" key="5">
    <source>
        <dbReference type="SAM" id="MobiDB-lite"/>
    </source>
</evidence>
<dbReference type="GO" id="GO:0046872">
    <property type="term" value="F:metal ion binding"/>
    <property type="evidence" value="ECO:0007669"/>
    <property type="project" value="UniProtKB-KW"/>
</dbReference>
<dbReference type="Pfam" id="PF13976">
    <property type="entry name" value="gag_pre-integrs"/>
    <property type="match status" value="1"/>
</dbReference>
<gene>
    <name evidence="7" type="ORF">Tci_040461</name>
</gene>
<dbReference type="PROSITE" id="PS50994">
    <property type="entry name" value="INTEGRASE"/>
    <property type="match status" value="1"/>
</dbReference>
<dbReference type="PANTHER" id="PTHR42648:SF18">
    <property type="entry name" value="RETROTRANSPOSON, UNCLASSIFIED-LIKE PROTEIN"/>
    <property type="match status" value="1"/>
</dbReference>
<dbReference type="InterPro" id="IPR057670">
    <property type="entry name" value="SH3_retrovirus"/>
</dbReference>
<dbReference type="InterPro" id="IPR025724">
    <property type="entry name" value="GAG-pre-integrase_dom"/>
</dbReference>
<dbReference type="PANTHER" id="PTHR42648">
    <property type="entry name" value="TRANSPOSASE, PUTATIVE-RELATED"/>
    <property type="match status" value="1"/>
</dbReference>
<evidence type="ECO:0000256" key="2">
    <source>
        <dbReference type="ARBA" id="ARBA00022723"/>
    </source>
</evidence>
<evidence type="ECO:0000256" key="4">
    <source>
        <dbReference type="ARBA" id="ARBA00022801"/>
    </source>
</evidence>
<evidence type="ECO:0000256" key="3">
    <source>
        <dbReference type="ARBA" id="ARBA00022750"/>
    </source>
</evidence>
<organism evidence="7">
    <name type="scientific">Tanacetum cinerariifolium</name>
    <name type="common">Dalmatian daisy</name>
    <name type="synonym">Chrysanthemum cinerariifolium</name>
    <dbReference type="NCBI Taxonomy" id="118510"/>
    <lineage>
        <taxon>Eukaryota</taxon>
        <taxon>Viridiplantae</taxon>
        <taxon>Streptophyta</taxon>
        <taxon>Embryophyta</taxon>
        <taxon>Tracheophyta</taxon>
        <taxon>Spermatophyta</taxon>
        <taxon>Magnoliopsida</taxon>
        <taxon>eudicotyledons</taxon>
        <taxon>Gunneridae</taxon>
        <taxon>Pentapetalae</taxon>
        <taxon>asterids</taxon>
        <taxon>campanulids</taxon>
        <taxon>Asterales</taxon>
        <taxon>Asteraceae</taxon>
        <taxon>Asteroideae</taxon>
        <taxon>Anthemideae</taxon>
        <taxon>Anthemidinae</taxon>
        <taxon>Tanacetum</taxon>
    </lineage>
</organism>
<dbReference type="InterPro" id="IPR013103">
    <property type="entry name" value="RVT_2"/>
</dbReference>
<dbReference type="CDD" id="cd09272">
    <property type="entry name" value="RNase_HI_RT_Ty1"/>
    <property type="match status" value="1"/>
</dbReference>
<dbReference type="EMBL" id="BKCJ010005758">
    <property type="protein sequence ID" value="GEU68483.1"/>
    <property type="molecule type" value="Genomic_DNA"/>
</dbReference>
<dbReference type="InterPro" id="IPR039537">
    <property type="entry name" value="Retrotran_Ty1/copia-like"/>
</dbReference>
<sequence>MNAILGVYTELDEVTNLQCDYLELLEKCECLEKELSKSKIMSKSFEAIQKHVINLKIDLQQYLKAQLQDKGIAISELKKLIEKLKGKYVDTKFEKSSVIRKPNAFKSQRPSILGKPTTFSDSLERKDFSKSKSVTKNNVSNDFSKPVTAQILPTNKKSILKNTNVLAPGILKAKTSNVNFVCAACGKCVLNEKHDMCVLKSHNSVTSRTKMPIVVPVSTREPKHTVKQYIAKPLKKTVASKSNQKPRNTTKKLYERVKIVLCIVDSGCSKHMTGNLKLLINFVEKFLGTVKFGNDQIAPILGYGNLVQGAVTIKRVYYVEGLNHNLFSVGQFCDADLEVAFRKSTCYIRDLKGNDLLTGSHGTDLYSITLQDTTSPNPICLMAKTTSSQAWLWHCRLSHLNFDTINLLSKNDIVIGLPKLKSIKDHLCSSCELGKAKRKSFQTKTTPSSKRRLQLLHMDLCGPMRVASINGKKYVLVIVDDYSRHTWTHFLRSKDETPKVLIDFLRLVQRGLHAQVRIVRTDKGTKFLNQTLHAYFASEGILHQTSVARTPEQKGVVERRNRTLVEAARTVVSVAKVPLFFWAEAIATACFTQNRSLVIPRHEKTPYHIINDQKPSVKFFHIFGSLCYIVRDGENLDKMKEKGDACIFVGYSTLSRAYRVFNKRTRVIVETIHVNFDELPQMASDHVSSDPGPQCPVTALEHDSLSLGPQFQENVPQADTTVTTSNELDLLFSPMFAELLNGSSQVVSKTSAVTTVDVPNQRQQQHTTPLNTQTTTEPTFDADEFINIFSTPVQDRGETSSRHVDSSNMHTFYQHHPSEHRWTKDHPLEQVTGNHSQRVRTRRQLESNGDMCMFALTVSQTEPKNIKEAMADSAWIESMQEELHQFDQLDLWELVDRPLCKNVINMKWLWKNKCDEGNNVIRNKSRLVAKGYAQKEGIDFEESFAPVARLEAEEVYVNQPDAFVDPYHPDKVYRLKKALYILKQAPRAWYDELFNFLVSKGFSKGSIDPTLFITKHSKLEMSMMGELKFFLGIQIRQSPRGIFINQAKYAQEILIKHGMISCDSVGTPMATKHLDADLSGTSVDQTKYSSMVGALMYLTASRPDIMHATCYCARYQAKPTEKHLTAVKRIFQYLKDTIHMGLWYSKDTDFELTAFLDSDHAGCLDSQVEYVSLSACCAQVLGMGTQLTYYGFHFDKIPMYCDSKAAIAISCNPVQHSRTKHIDVKYHFIKEKVKKGIFELFFVRTEYQLADLFTKALPE</sequence>
<dbReference type="Pfam" id="PF00665">
    <property type="entry name" value="rve"/>
    <property type="match status" value="1"/>
</dbReference>
<dbReference type="InterPro" id="IPR043502">
    <property type="entry name" value="DNA/RNA_pol_sf"/>
</dbReference>
<dbReference type="InterPro" id="IPR001584">
    <property type="entry name" value="Integrase_cat-core"/>
</dbReference>
<evidence type="ECO:0000313" key="7">
    <source>
        <dbReference type="EMBL" id="GEU68483.1"/>
    </source>
</evidence>
<keyword evidence="1" id="KW-0645">Protease</keyword>
<dbReference type="Pfam" id="PF07727">
    <property type="entry name" value="RVT_2"/>
    <property type="match status" value="2"/>
</dbReference>
<dbReference type="Gene3D" id="3.30.420.10">
    <property type="entry name" value="Ribonuclease H-like superfamily/Ribonuclease H"/>
    <property type="match status" value="1"/>
</dbReference>
<protein>
    <recommendedName>
        <fullName evidence="6">Integrase catalytic domain-containing protein</fullName>
    </recommendedName>
</protein>
<dbReference type="AlphaFoldDB" id="A0A6L2M3B5"/>
<feature type="compositionally biased region" description="Low complexity" evidence="5">
    <location>
        <begin position="763"/>
        <end position="777"/>
    </location>
</feature>
<dbReference type="Pfam" id="PF22936">
    <property type="entry name" value="Pol_BBD"/>
    <property type="match status" value="1"/>
</dbReference>
<evidence type="ECO:0000256" key="1">
    <source>
        <dbReference type="ARBA" id="ARBA00022670"/>
    </source>
</evidence>
<proteinExistence type="predicted"/>